<dbReference type="Gene3D" id="3.30.70.270">
    <property type="match status" value="1"/>
</dbReference>
<feature type="transmembrane region" description="Helical" evidence="1">
    <location>
        <begin position="191"/>
        <end position="210"/>
    </location>
</feature>
<organism evidence="5 6">
    <name type="scientific">Actinoplanes subglobosus</name>
    <dbReference type="NCBI Taxonomy" id="1547892"/>
    <lineage>
        <taxon>Bacteria</taxon>
        <taxon>Bacillati</taxon>
        <taxon>Actinomycetota</taxon>
        <taxon>Actinomycetes</taxon>
        <taxon>Micromonosporales</taxon>
        <taxon>Micromonosporaceae</taxon>
        <taxon>Actinoplanes</taxon>
    </lineage>
</organism>
<feature type="transmembrane region" description="Helical" evidence="1">
    <location>
        <begin position="216"/>
        <end position="237"/>
    </location>
</feature>
<evidence type="ECO:0000256" key="1">
    <source>
        <dbReference type="SAM" id="Phobius"/>
    </source>
</evidence>
<dbReference type="PROSITE" id="PS50883">
    <property type="entry name" value="EAL"/>
    <property type="match status" value="1"/>
</dbReference>
<feature type="transmembrane region" description="Helical" evidence="1">
    <location>
        <begin position="289"/>
        <end position="311"/>
    </location>
</feature>
<evidence type="ECO:0000259" key="4">
    <source>
        <dbReference type="PROSITE" id="PS50887"/>
    </source>
</evidence>
<dbReference type="EMBL" id="JBHSBL010000028">
    <property type="protein sequence ID" value="MFC4071416.1"/>
    <property type="molecule type" value="Genomic_DNA"/>
</dbReference>
<keyword evidence="1" id="KW-0472">Membrane</keyword>
<dbReference type="Gene3D" id="3.30.450.20">
    <property type="entry name" value="PAS domain"/>
    <property type="match status" value="1"/>
</dbReference>
<feature type="transmembrane region" description="Helical" evidence="1">
    <location>
        <begin position="156"/>
        <end position="179"/>
    </location>
</feature>
<dbReference type="CDD" id="cd01948">
    <property type="entry name" value="EAL"/>
    <property type="match status" value="1"/>
</dbReference>
<dbReference type="InterPro" id="IPR043128">
    <property type="entry name" value="Rev_trsase/Diguanyl_cyclase"/>
</dbReference>
<dbReference type="InterPro" id="IPR052155">
    <property type="entry name" value="Biofilm_reg_signaling"/>
</dbReference>
<evidence type="ECO:0000313" key="6">
    <source>
        <dbReference type="Proteomes" id="UP001595867"/>
    </source>
</evidence>
<dbReference type="PROSITE" id="PS50112">
    <property type="entry name" value="PAS"/>
    <property type="match status" value="1"/>
</dbReference>
<dbReference type="RefSeq" id="WP_378072292.1">
    <property type="nucleotide sequence ID" value="NZ_JBHSBL010000028.1"/>
</dbReference>
<dbReference type="InterPro" id="IPR035919">
    <property type="entry name" value="EAL_sf"/>
</dbReference>
<evidence type="ECO:0000259" key="3">
    <source>
        <dbReference type="PROSITE" id="PS50883"/>
    </source>
</evidence>
<evidence type="ECO:0000259" key="2">
    <source>
        <dbReference type="PROSITE" id="PS50112"/>
    </source>
</evidence>
<reference evidence="6" key="1">
    <citation type="journal article" date="2019" name="Int. J. Syst. Evol. Microbiol.">
        <title>The Global Catalogue of Microorganisms (GCM) 10K type strain sequencing project: providing services to taxonomists for standard genome sequencing and annotation.</title>
        <authorList>
            <consortium name="The Broad Institute Genomics Platform"/>
            <consortium name="The Broad Institute Genome Sequencing Center for Infectious Disease"/>
            <person name="Wu L."/>
            <person name="Ma J."/>
        </authorList>
    </citation>
    <scope>NUCLEOTIDE SEQUENCE [LARGE SCALE GENOMIC DNA]</scope>
    <source>
        <strain evidence="6">TBRC 5832</strain>
    </source>
</reference>
<keyword evidence="1" id="KW-0812">Transmembrane</keyword>
<accession>A0ABV8J5V7</accession>
<feature type="domain" description="EAL" evidence="3">
    <location>
        <begin position="614"/>
        <end position="871"/>
    </location>
</feature>
<dbReference type="SUPFAM" id="SSF55785">
    <property type="entry name" value="PYP-like sensor domain (PAS domain)"/>
    <property type="match status" value="1"/>
</dbReference>
<gene>
    <name evidence="5" type="ORF">ACFO0C_41325</name>
</gene>
<keyword evidence="1" id="KW-1133">Transmembrane helix</keyword>
<dbReference type="SMART" id="SM00267">
    <property type="entry name" value="GGDEF"/>
    <property type="match status" value="1"/>
</dbReference>
<dbReference type="InterPro" id="IPR029787">
    <property type="entry name" value="Nucleotide_cyclase"/>
</dbReference>
<dbReference type="SUPFAM" id="SSF141868">
    <property type="entry name" value="EAL domain-like"/>
    <property type="match status" value="1"/>
</dbReference>
<feature type="transmembrane region" description="Helical" evidence="1">
    <location>
        <begin position="63"/>
        <end position="85"/>
    </location>
</feature>
<dbReference type="Gene3D" id="3.20.20.450">
    <property type="entry name" value="EAL domain"/>
    <property type="match status" value="1"/>
</dbReference>
<evidence type="ECO:0000313" key="5">
    <source>
        <dbReference type="EMBL" id="MFC4071416.1"/>
    </source>
</evidence>
<feature type="transmembrane region" description="Helical" evidence="1">
    <location>
        <begin position="97"/>
        <end position="118"/>
    </location>
</feature>
<feature type="transmembrane region" description="Helical" evidence="1">
    <location>
        <begin position="12"/>
        <end position="29"/>
    </location>
</feature>
<dbReference type="InterPro" id="IPR001633">
    <property type="entry name" value="EAL_dom"/>
</dbReference>
<dbReference type="SUPFAM" id="SSF55073">
    <property type="entry name" value="Nucleotide cyclase"/>
    <property type="match status" value="1"/>
</dbReference>
<feature type="transmembrane region" description="Helical" evidence="1">
    <location>
        <begin position="130"/>
        <end position="150"/>
    </location>
</feature>
<dbReference type="Pfam" id="PF00990">
    <property type="entry name" value="GGDEF"/>
    <property type="match status" value="1"/>
</dbReference>
<dbReference type="NCBIfam" id="TIGR00229">
    <property type="entry name" value="sensory_box"/>
    <property type="match status" value="1"/>
</dbReference>
<keyword evidence="6" id="KW-1185">Reference proteome</keyword>
<dbReference type="CDD" id="cd00130">
    <property type="entry name" value="PAS"/>
    <property type="match status" value="1"/>
</dbReference>
<dbReference type="InterPro" id="IPR000014">
    <property type="entry name" value="PAS"/>
</dbReference>
<name>A0ABV8J5V7_9ACTN</name>
<feature type="transmembrane region" description="Helical" evidence="1">
    <location>
        <begin position="35"/>
        <end position="51"/>
    </location>
</feature>
<dbReference type="PANTHER" id="PTHR44757:SF2">
    <property type="entry name" value="BIOFILM ARCHITECTURE MAINTENANCE PROTEIN MBAA"/>
    <property type="match status" value="1"/>
</dbReference>
<feature type="domain" description="PAS" evidence="2">
    <location>
        <begin position="321"/>
        <end position="391"/>
    </location>
</feature>
<dbReference type="PROSITE" id="PS50887">
    <property type="entry name" value="GGDEF"/>
    <property type="match status" value="1"/>
</dbReference>
<dbReference type="PANTHER" id="PTHR44757">
    <property type="entry name" value="DIGUANYLATE CYCLASE DGCP"/>
    <property type="match status" value="1"/>
</dbReference>
<dbReference type="Pfam" id="PF00563">
    <property type="entry name" value="EAL"/>
    <property type="match status" value="1"/>
</dbReference>
<sequence length="879" mass="93016">MNGLRSVRPSGFVAFGAVCSLAVLVLLPLAVAGALLAAGVLVPGAAMVLAARRGTAAGPRGRALLLGGGLLLIGVTGVAYAVITLAEPEVSVDGVPVAARLSLVVLVLAILVMLPGLLRPHQHRDPLGRLRVCLDTVGVSACLILGPWALIFSDGYLRGASAIATVVGATATALAAVAGVHSIRHRAALRWAGPGVALTLTCLTALVIAADNPANPNSALATVAAGAAVNAAAWVMWWGTVKVDPDAGPPVPAGGEPAAGFPLFALPVLGSSVAVAARLLHGGGLDATSIALAAIALMAVASREFVAAIVLRRHADLLAHHGNRLRSLMFGSSDVAMVLDTGLAVCWQSPAAARHFGLSDQDVLGRPITSLVHRDQAGELEEFLTERLNQDRFDLADARSVSARFRDGFGRWRETEWTAGGADPSMPGRSLVLHIRDITDQRELEEALQQASHLDPLTGLANPRGLRRAGPQASDGGALIMLELSGLTAIADVHGAERSDTVLVEAARRVRTRIGPTDVAARVGDARLAVMTRNGAVRAHLLANQLVTVLTAPYELDGASAHLLVWAGLSDVCPQTDTDEVLRRAALALRMARSQPPGGVEWYDEAIEEQLVRRSALEQDLPTAIDRNEIELLFQPVFELSGRQPVGVEAVLSWRHPTVGRLSAGELLALAEDLGMLGDLRRWALQRTCRQVAAWRAQYLPLWFSINVRPGELGEEVFHSGLDEVLAAHRIPRSALVVEVSEDDLHQSPESGERLAEHLRRLRTSDVRTAVGHFGAGPTSLSRLRVLPVDLLKVDRTVFSRQDPAPSAVGAIMDVAVTLGRRLGMDVIADGLTTDDDLETVYATGCRFGQGDLLARPMPAEHVEALIEHSREGEHPFTL</sequence>
<dbReference type="Proteomes" id="UP001595867">
    <property type="component" value="Unassembled WGS sequence"/>
</dbReference>
<dbReference type="SMART" id="SM00091">
    <property type="entry name" value="PAS"/>
    <property type="match status" value="1"/>
</dbReference>
<dbReference type="SMART" id="SM00052">
    <property type="entry name" value="EAL"/>
    <property type="match status" value="1"/>
</dbReference>
<dbReference type="InterPro" id="IPR013767">
    <property type="entry name" value="PAS_fold"/>
</dbReference>
<protein>
    <submittedName>
        <fullName evidence="5">EAL domain-containing protein</fullName>
    </submittedName>
</protein>
<dbReference type="InterPro" id="IPR000160">
    <property type="entry name" value="GGDEF_dom"/>
</dbReference>
<dbReference type="InterPro" id="IPR035965">
    <property type="entry name" value="PAS-like_dom_sf"/>
</dbReference>
<comment type="caution">
    <text evidence="5">The sequence shown here is derived from an EMBL/GenBank/DDBJ whole genome shotgun (WGS) entry which is preliminary data.</text>
</comment>
<dbReference type="Pfam" id="PF00989">
    <property type="entry name" value="PAS"/>
    <property type="match status" value="1"/>
</dbReference>
<proteinExistence type="predicted"/>
<feature type="domain" description="GGDEF" evidence="4">
    <location>
        <begin position="475"/>
        <end position="605"/>
    </location>
</feature>